<proteinExistence type="predicted"/>
<keyword evidence="2" id="KW-0040">ANK repeat</keyword>
<comment type="caution">
    <text evidence="6">The sequence shown here is derived from an EMBL/GenBank/DDBJ whole genome shotgun (WGS) entry which is preliminary data.</text>
</comment>
<dbReference type="SMART" id="SM00248">
    <property type="entry name" value="ANK"/>
    <property type="match status" value="8"/>
</dbReference>
<dbReference type="EMBL" id="JAVRRG010000005">
    <property type="protein sequence ID" value="KAK5100861.1"/>
    <property type="molecule type" value="Genomic_DNA"/>
</dbReference>
<dbReference type="InterPro" id="IPR027417">
    <property type="entry name" value="P-loop_NTPase"/>
</dbReference>
<dbReference type="SUPFAM" id="SSF48403">
    <property type="entry name" value="Ankyrin repeat"/>
    <property type="match status" value="1"/>
</dbReference>
<keyword evidence="1" id="KW-0677">Repeat</keyword>
<reference evidence="6 7" key="1">
    <citation type="submission" date="2023-08" db="EMBL/GenBank/DDBJ databases">
        <title>Black Yeasts Isolated from many extreme environments.</title>
        <authorList>
            <person name="Coleine C."/>
            <person name="Stajich J.E."/>
            <person name="Selbmann L."/>
        </authorList>
    </citation>
    <scope>NUCLEOTIDE SEQUENCE [LARGE SCALE GENOMIC DNA]</scope>
    <source>
        <strain evidence="6 7">CCFEE 5885</strain>
    </source>
</reference>
<feature type="domain" description="DUF7069" evidence="4">
    <location>
        <begin position="243"/>
        <end position="294"/>
    </location>
</feature>
<evidence type="ECO:0000313" key="6">
    <source>
        <dbReference type="EMBL" id="KAK5100861.1"/>
    </source>
</evidence>
<dbReference type="PANTHER" id="PTHR10039:SF16">
    <property type="entry name" value="GPI INOSITOL-DEACYLASE"/>
    <property type="match status" value="1"/>
</dbReference>
<dbReference type="InterPro" id="IPR036770">
    <property type="entry name" value="Ankyrin_rpt-contain_sf"/>
</dbReference>
<evidence type="ECO:0000259" key="4">
    <source>
        <dbReference type="Pfam" id="PF23239"/>
    </source>
</evidence>
<evidence type="ECO:0000256" key="1">
    <source>
        <dbReference type="ARBA" id="ARBA00022737"/>
    </source>
</evidence>
<gene>
    <name evidence="6" type="ORF">LTR24_000708</name>
</gene>
<evidence type="ECO:0000259" key="3">
    <source>
        <dbReference type="Pfam" id="PF22939"/>
    </source>
</evidence>
<dbReference type="PANTHER" id="PTHR10039">
    <property type="entry name" value="AMELOGENIN"/>
    <property type="match status" value="1"/>
</dbReference>
<dbReference type="InterPro" id="IPR054471">
    <property type="entry name" value="GPIID_WHD"/>
</dbReference>
<dbReference type="PROSITE" id="PS50297">
    <property type="entry name" value="ANK_REP_REGION"/>
    <property type="match status" value="2"/>
</dbReference>
<name>A0ABR0KMQ5_9EURO</name>
<feature type="repeat" description="ANK" evidence="2">
    <location>
        <begin position="565"/>
        <end position="597"/>
    </location>
</feature>
<dbReference type="Pfam" id="PF22939">
    <property type="entry name" value="WHD_GPIID"/>
    <property type="match status" value="1"/>
</dbReference>
<dbReference type="PROSITE" id="PS50088">
    <property type="entry name" value="ANK_REPEAT"/>
    <property type="match status" value="3"/>
</dbReference>
<sequence>MAGAETSPSTVHGHGYTGPITVTGGVAILGDVVLSASERHKRTECLQTFKTSTYESYKNAPNPKPEPGTCQWILQHPKFRNWDGSDHKTILWLSADPGCRKSVFSRYYVDMLQAAGDATVCYFFFKDNAEQNDLNIAVCAILHQLFSDQPQLISVAIPSWERNKTLIQRETGTLWRTLQGAMLASQKKIICVLDALDECSGADRDQLIEMLFDLTTTYSRASTDCNLQHLKLRLPGEHDNKEINREINMVIERQVNALAKQYKLSEDNQYALQSHLIHMEHRTYLWLHLAMSAVRNQYRYSLHPNKVNIAELSLPLNVGAAYDQVLSKIDPALKGRVVNILLVVVGARRPLTIHALFTALNVLSCDRPDEFLLEDFDEVRFEKQIRDWCGLFTYVEQSRVYLIHQTAKEYLLARAQQSPLQQWQGCLAQLDVERTMALMCLKYLCIPGIEPYDKRDAVAWAVRTDRYTGEYGDGASLHDFYHYCAEHWASHLQECNEASLDQDLHKYISIVGQPSKTEIWSEVMWYPYRSGSASMQHVLAAHGHAVALKCLHSIGDVNWNASDSIGRTALHWAASAGDVPTVRLLIDIGSDIDKREGDNCDWHLNDGQPRKRGKGRTALHFAVMGGHPKTVELLLDSGADVDVECYEGLTPLESIVHQYKGCSSDLLRAFIGRSSTGKLDALCVAAETRDNETVKLLIESGTDVNAMNRRSKTALCAAVCSDCREVAATLLAADADINQRSPGHKSWTFHKSATPLTLGLSYASRPFAEFLLEAAADIDMPNEGGDSVLQLACAKCTCEVVQMLLDHKHKNPAPDALPEQSMGGIAQHLSADHQGFYDGALASAVQYENLRVVDLLFSRAPLAVQGENFDAALLVAATKDSLAPMQALLSHATKQIDTNFYQKLLVKAARSATSYLSRGKILGFLLKYKPEPLSDTDFREMIMESIRGSVSSIYGDRGKLACRLMECGKDAMSRSSYLQVLKVLVGLSGLEDGSRDVVKTVMEQISTNVHGGTLRSPAVEKAPAFRERFEALKTFLEQQPDVYQNEDFCRDIVYKALHFWRTGPSIAFAPPECRRDLLLRRSTGKLDVKGHYCFHWQHPAIGEMPLPTVQAQVYSNAGAHSSDEPAESE</sequence>
<dbReference type="Proteomes" id="UP001345013">
    <property type="component" value="Unassembled WGS sequence"/>
</dbReference>
<dbReference type="Gene3D" id="3.40.50.300">
    <property type="entry name" value="P-loop containing nucleotide triphosphate hydrolases"/>
    <property type="match status" value="1"/>
</dbReference>
<dbReference type="Pfam" id="PF00023">
    <property type="entry name" value="Ank"/>
    <property type="match status" value="1"/>
</dbReference>
<dbReference type="Pfam" id="PF12796">
    <property type="entry name" value="Ank_2"/>
    <property type="match status" value="2"/>
</dbReference>
<dbReference type="PRINTS" id="PR01415">
    <property type="entry name" value="ANKYRIN"/>
</dbReference>
<keyword evidence="7" id="KW-1185">Reference proteome</keyword>
<feature type="domain" description="GPI inositol-deacylase winged helix" evidence="3">
    <location>
        <begin position="339"/>
        <end position="418"/>
    </location>
</feature>
<dbReference type="Pfam" id="PF23239">
    <property type="entry name" value="DUF7069"/>
    <property type="match status" value="1"/>
</dbReference>
<evidence type="ECO:0000259" key="5">
    <source>
        <dbReference type="Pfam" id="PF24883"/>
    </source>
</evidence>
<evidence type="ECO:0000256" key="2">
    <source>
        <dbReference type="PROSITE-ProRule" id="PRU00023"/>
    </source>
</evidence>
<dbReference type="InterPro" id="IPR056884">
    <property type="entry name" value="NPHP3-like_N"/>
</dbReference>
<dbReference type="InterPro" id="IPR055497">
    <property type="entry name" value="DUF7069"/>
</dbReference>
<dbReference type="InterPro" id="IPR002110">
    <property type="entry name" value="Ankyrin_rpt"/>
</dbReference>
<accession>A0ABR0KMQ5</accession>
<feature type="repeat" description="ANK" evidence="2">
    <location>
        <begin position="614"/>
        <end position="646"/>
    </location>
</feature>
<dbReference type="Gene3D" id="1.25.40.20">
    <property type="entry name" value="Ankyrin repeat-containing domain"/>
    <property type="match status" value="2"/>
</dbReference>
<dbReference type="Pfam" id="PF24883">
    <property type="entry name" value="NPHP3_N"/>
    <property type="match status" value="1"/>
</dbReference>
<feature type="repeat" description="ANK" evidence="2">
    <location>
        <begin position="677"/>
        <end position="709"/>
    </location>
</feature>
<protein>
    <submittedName>
        <fullName evidence="6">Uncharacterized protein</fullName>
    </submittedName>
</protein>
<organism evidence="6 7">
    <name type="scientific">Lithohypha guttulata</name>
    <dbReference type="NCBI Taxonomy" id="1690604"/>
    <lineage>
        <taxon>Eukaryota</taxon>
        <taxon>Fungi</taxon>
        <taxon>Dikarya</taxon>
        <taxon>Ascomycota</taxon>
        <taxon>Pezizomycotina</taxon>
        <taxon>Eurotiomycetes</taxon>
        <taxon>Chaetothyriomycetidae</taxon>
        <taxon>Chaetothyriales</taxon>
        <taxon>Trichomeriaceae</taxon>
        <taxon>Lithohypha</taxon>
    </lineage>
</organism>
<feature type="domain" description="Nephrocystin 3-like N-terminal" evidence="5">
    <location>
        <begin position="68"/>
        <end position="217"/>
    </location>
</feature>
<evidence type="ECO:0000313" key="7">
    <source>
        <dbReference type="Proteomes" id="UP001345013"/>
    </source>
</evidence>